<dbReference type="EMBL" id="CM040977">
    <property type="protein sequence ID" value="MCJ8730908.1"/>
    <property type="molecule type" value="Genomic_DNA"/>
</dbReference>
<gene>
    <name evidence="1" type="ORF">PDJAM_G00190400</name>
</gene>
<proteinExistence type="predicted"/>
<protein>
    <submittedName>
        <fullName evidence="1">Uncharacterized protein</fullName>
    </submittedName>
</protein>
<sequence length="71" mass="8485">MKTPQEIKVTEEKKTRKFGKEEDPVYPSFSHSRNGRRRECRSKGRKRRAEGERETWLPLSCHLDFIVNSLH</sequence>
<keyword evidence="2" id="KW-1185">Reference proteome</keyword>
<name>A0ACC5Y5L1_9TELE</name>
<evidence type="ECO:0000313" key="1">
    <source>
        <dbReference type="EMBL" id="MCJ8730908.1"/>
    </source>
</evidence>
<accession>A0ACC5Y5L1</accession>
<dbReference type="Proteomes" id="UP000830395">
    <property type="component" value="Chromosome 3"/>
</dbReference>
<evidence type="ECO:0000313" key="2">
    <source>
        <dbReference type="Proteomes" id="UP000830395"/>
    </source>
</evidence>
<comment type="caution">
    <text evidence="1">The sequence shown here is derived from an EMBL/GenBank/DDBJ whole genome shotgun (WGS) entry which is preliminary data.</text>
</comment>
<organism evidence="1 2">
    <name type="scientific">Pangasius djambal</name>
    <dbReference type="NCBI Taxonomy" id="1691987"/>
    <lineage>
        <taxon>Eukaryota</taxon>
        <taxon>Metazoa</taxon>
        <taxon>Chordata</taxon>
        <taxon>Craniata</taxon>
        <taxon>Vertebrata</taxon>
        <taxon>Euteleostomi</taxon>
        <taxon>Actinopterygii</taxon>
        <taxon>Neopterygii</taxon>
        <taxon>Teleostei</taxon>
        <taxon>Ostariophysi</taxon>
        <taxon>Siluriformes</taxon>
        <taxon>Pangasiidae</taxon>
        <taxon>Pangasius</taxon>
    </lineage>
</organism>
<reference evidence="1" key="1">
    <citation type="submission" date="2020-02" db="EMBL/GenBank/DDBJ databases">
        <title>Genome sequencing of the panga catfish, Pangasius djambal.</title>
        <authorList>
            <person name="Wen M."/>
            <person name="Zahm M."/>
            <person name="Roques C."/>
            <person name="Cabau C."/>
            <person name="Klopp C."/>
            <person name="Donnadieu C."/>
            <person name="Jouanno E."/>
            <person name="Avarre J.-C."/>
            <person name="Campet M."/>
            <person name="Ha T."/>
            <person name="Dugue R."/>
            <person name="Lampietro C."/>
            <person name="Louis A."/>
            <person name="Herpin A."/>
            <person name="Echchiki A."/>
            <person name="Berthelot C."/>
            <person name="Parey E."/>
            <person name="Roest-Crollius H."/>
            <person name="Braasch I."/>
            <person name="Postlethwait J.H."/>
            <person name="Bobe J."/>
            <person name="Montfort J."/>
            <person name="Bouchez O."/>
            <person name="Begum T."/>
            <person name="Schartl M."/>
            <person name="Gustiano R."/>
            <person name="Guiguen Y."/>
        </authorList>
    </citation>
    <scope>NUCLEOTIDE SEQUENCE</scope>
    <source>
        <strain evidence="1">Pdj_M5554</strain>
    </source>
</reference>